<proteinExistence type="predicted"/>
<dbReference type="AlphaFoldDB" id="A0A4U5LXF0"/>
<dbReference type="Proteomes" id="UP000298663">
    <property type="component" value="Unassembled WGS sequence"/>
</dbReference>
<keyword evidence="2" id="KW-1185">Reference proteome</keyword>
<reference evidence="1 2" key="1">
    <citation type="journal article" date="2015" name="Genome Biol.">
        <title>Comparative genomics of Steinernema reveals deeply conserved gene regulatory networks.</title>
        <authorList>
            <person name="Dillman A.R."/>
            <person name="Macchietto M."/>
            <person name="Porter C.F."/>
            <person name="Rogers A."/>
            <person name="Williams B."/>
            <person name="Antoshechkin I."/>
            <person name="Lee M.M."/>
            <person name="Goodwin Z."/>
            <person name="Lu X."/>
            <person name="Lewis E.E."/>
            <person name="Goodrich-Blair H."/>
            <person name="Stock S.P."/>
            <person name="Adams B.J."/>
            <person name="Sternberg P.W."/>
            <person name="Mortazavi A."/>
        </authorList>
    </citation>
    <scope>NUCLEOTIDE SEQUENCE [LARGE SCALE GENOMIC DNA]</scope>
    <source>
        <strain evidence="1 2">ALL</strain>
    </source>
</reference>
<accession>A0A4U5LXF0</accession>
<evidence type="ECO:0000313" key="1">
    <source>
        <dbReference type="EMBL" id="TKR60882.1"/>
    </source>
</evidence>
<reference evidence="1 2" key="2">
    <citation type="journal article" date="2019" name="G3 (Bethesda)">
        <title>Hybrid Assembly of the Genome of the Entomopathogenic Nematode Steinernema carpocapsae Identifies the X-Chromosome.</title>
        <authorList>
            <person name="Serra L."/>
            <person name="Macchietto M."/>
            <person name="Macias-Munoz A."/>
            <person name="McGill C.J."/>
            <person name="Rodriguez I.M."/>
            <person name="Rodriguez B."/>
            <person name="Murad R."/>
            <person name="Mortazavi A."/>
        </authorList>
    </citation>
    <scope>NUCLEOTIDE SEQUENCE [LARGE SCALE GENOMIC DNA]</scope>
    <source>
        <strain evidence="1 2">ALL</strain>
    </source>
</reference>
<gene>
    <name evidence="1" type="ORF">L596_028064</name>
</gene>
<sequence>MTLFELSRSPNLKLAERVFSPLFKISRETKEYISRGGTVDPAKISPPSLINRLCLCQGLDATKMQVTSS</sequence>
<comment type="caution">
    <text evidence="1">The sequence shown here is derived from an EMBL/GenBank/DDBJ whole genome shotgun (WGS) entry which is preliminary data.</text>
</comment>
<name>A0A4U5LXF0_STECR</name>
<evidence type="ECO:0000313" key="2">
    <source>
        <dbReference type="Proteomes" id="UP000298663"/>
    </source>
</evidence>
<organism evidence="1 2">
    <name type="scientific">Steinernema carpocapsae</name>
    <name type="common">Entomopathogenic nematode</name>
    <dbReference type="NCBI Taxonomy" id="34508"/>
    <lineage>
        <taxon>Eukaryota</taxon>
        <taxon>Metazoa</taxon>
        <taxon>Ecdysozoa</taxon>
        <taxon>Nematoda</taxon>
        <taxon>Chromadorea</taxon>
        <taxon>Rhabditida</taxon>
        <taxon>Tylenchina</taxon>
        <taxon>Panagrolaimomorpha</taxon>
        <taxon>Strongyloidoidea</taxon>
        <taxon>Steinernematidae</taxon>
        <taxon>Steinernema</taxon>
    </lineage>
</organism>
<dbReference type="EMBL" id="AZBU02000011">
    <property type="protein sequence ID" value="TKR60882.1"/>
    <property type="molecule type" value="Genomic_DNA"/>
</dbReference>
<protein>
    <submittedName>
        <fullName evidence="1">Uncharacterized protein</fullName>
    </submittedName>
</protein>